<reference evidence="1" key="1">
    <citation type="submission" date="2018-05" db="EMBL/GenBank/DDBJ databases">
        <authorList>
            <person name="Lanie J.A."/>
            <person name="Ng W.-L."/>
            <person name="Kazmierczak K.M."/>
            <person name="Andrzejewski T.M."/>
            <person name="Davidsen T.M."/>
            <person name="Wayne K.J."/>
            <person name="Tettelin H."/>
            <person name="Glass J.I."/>
            <person name="Rusch D."/>
            <person name="Podicherti R."/>
            <person name="Tsui H.-C.T."/>
            <person name="Winkler M.E."/>
        </authorList>
    </citation>
    <scope>NUCLEOTIDE SEQUENCE</scope>
</reference>
<organism evidence="1">
    <name type="scientific">marine metagenome</name>
    <dbReference type="NCBI Taxonomy" id="408172"/>
    <lineage>
        <taxon>unclassified sequences</taxon>
        <taxon>metagenomes</taxon>
        <taxon>ecological metagenomes</taxon>
    </lineage>
</organism>
<accession>A0A383CAM1</accession>
<evidence type="ECO:0000313" key="1">
    <source>
        <dbReference type="EMBL" id="SVE29446.1"/>
    </source>
</evidence>
<name>A0A383CAM1_9ZZZZ</name>
<dbReference type="Pfam" id="PF12322">
    <property type="entry name" value="T4_baseplate"/>
    <property type="match status" value="1"/>
</dbReference>
<protein>
    <submittedName>
        <fullName evidence="1">Uncharacterized protein</fullName>
    </submittedName>
</protein>
<dbReference type="InterPro" id="IPR024364">
    <property type="entry name" value="Baseplate_phage_T4-like"/>
</dbReference>
<dbReference type="EMBL" id="UINC01207387">
    <property type="protein sequence ID" value="SVE29446.1"/>
    <property type="molecule type" value="Genomic_DNA"/>
</dbReference>
<dbReference type="AlphaFoldDB" id="A0A383CAM1"/>
<sequence>MNLPILETPTYELKLISVDEPVRYRPFLVKEEKILLTAMEGEDSVEIINAVKQILKNCTLTDLEVELLPTFDMEHLFLNIRSKSVGETSDIVIECEKCEESIPVNIDLSDIYPTIDDTHTPQIKLNDQITIE</sequence>
<feature type="non-terminal residue" evidence="1">
    <location>
        <position position="132"/>
    </location>
</feature>
<gene>
    <name evidence="1" type="ORF">METZ01_LOCUS482300</name>
</gene>
<proteinExistence type="predicted"/>